<sequence>MAKKAMSEQNEAKQCWPVSAVSKAGRYGRRIWGKGGPASRVSWVLAGGLVFGMAALASCSEDQSRRENAELRLDLSATKEAPATVASTASAEADAVPAEVLPGKGQRYRVVVETAYFFDKPEFATPNGRYLRRGDTFYGEGETNGFVKAGFRQPNGVASTGWLKVQGLGKLAGRPAANPARSSRPPQSTRAAASPEPSAYETGEAVANTREPTKAEGSSPQTAVVQVARSYFYNSADLATPRKAFCQRGDKVRLLEARGAAVYVTFTNWEKVTTTGWMRQDALR</sequence>
<proteinExistence type="predicted"/>
<dbReference type="EMBL" id="BAABDI010000008">
    <property type="protein sequence ID" value="GAA3971074.1"/>
    <property type="molecule type" value="Genomic_DNA"/>
</dbReference>
<comment type="caution">
    <text evidence="2">The sequence shown here is derived from an EMBL/GenBank/DDBJ whole genome shotgun (WGS) entry which is preliminary data.</text>
</comment>
<dbReference type="Proteomes" id="UP001501556">
    <property type="component" value="Unassembled WGS sequence"/>
</dbReference>
<feature type="compositionally biased region" description="Low complexity" evidence="1">
    <location>
        <begin position="174"/>
        <end position="188"/>
    </location>
</feature>
<evidence type="ECO:0000313" key="3">
    <source>
        <dbReference type="Proteomes" id="UP001501556"/>
    </source>
</evidence>
<evidence type="ECO:0008006" key="4">
    <source>
        <dbReference type="Google" id="ProtNLM"/>
    </source>
</evidence>
<evidence type="ECO:0000313" key="2">
    <source>
        <dbReference type="EMBL" id="GAA3971074.1"/>
    </source>
</evidence>
<organism evidence="2 3">
    <name type="scientific">Hymenobacter antarcticus</name>
    <dbReference type="NCBI Taxonomy" id="486270"/>
    <lineage>
        <taxon>Bacteria</taxon>
        <taxon>Pseudomonadati</taxon>
        <taxon>Bacteroidota</taxon>
        <taxon>Cytophagia</taxon>
        <taxon>Cytophagales</taxon>
        <taxon>Hymenobacteraceae</taxon>
        <taxon>Hymenobacter</taxon>
    </lineage>
</organism>
<feature type="region of interest" description="Disordered" evidence="1">
    <location>
        <begin position="173"/>
        <end position="221"/>
    </location>
</feature>
<keyword evidence="3" id="KW-1185">Reference proteome</keyword>
<protein>
    <recommendedName>
        <fullName evidence="4">SH3 domain-containing protein</fullName>
    </recommendedName>
</protein>
<gene>
    <name evidence="2" type="ORF">GCM10022407_16180</name>
</gene>
<evidence type="ECO:0000256" key="1">
    <source>
        <dbReference type="SAM" id="MobiDB-lite"/>
    </source>
</evidence>
<accession>A0ABP7PTP3</accession>
<reference evidence="3" key="1">
    <citation type="journal article" date="2019" name="Int. J. Syst. Evol. Microbiol.">
        <title>The Global Catalogue of Microorganisms (GCM) 10K type strain sequencing project: providing services to taxonomists for standard genome sequencing and annotation.</title>
        <authorList>
            <consortium name="The Broad Institute Genomics Platform"/>
            <consortium name="The Broad Institute Genome Sequencing Center for Infectious Disease"/>
            <person name="Wu L."/>
            <person name="Ma J."/>
        </authorList>
    </citation>
    <scope>NUCLEOTIDE SEQUENCE [LARGE SCALE GENOMIC DNA]</scope>
    <source>
        <strain evidence="3">JCM 17217</strain>
    </source>
</reference>
<name>A0ABP7PTP3_9BACT</name>